<evidence type="ECO:0000313" key="5">
    <source>
        <dbReference type="EMBL" id="MBB4175583.1"/>
    </source>
</evidence>
<dbReference type="Pfam" id="PF08450">
    <property type="entry name" value="SGL"/>
    <property type="match status" value="1"/>
</dbReference>
<dbReference type="Proteomes" id="UP000565745">
    <property type="component" value="Unassembled WGS sequence"/>
</dbReference>
<dbReference type="RefSeq" id="WP_025053924.1">
    <property type="nucleotide sequence ID" value="NZ_JACIFU010000005.1"/>
</dbReference>
<evidence type="ECO:0000259" key="4">
    <source>
        <dbReference type="Pfam" id="PF08450"/>
    </source>
</evidence>
<dbReference type="Gene3D" id="2.120.10.30">
    <property type="entry name" value="TolB, C-terminal domain"/>
    <property type="match status" value="1"/>
</dbReference>
<dbReference type="PANTHER" id="PTHR10907">
    <property type="entry name" value="REGUCALCIN"/>
    <property type="match status" value="1"/>
</dbReference>
<protein>
    <submittedName>
        <fullName evidence="5">Sugar lactone lactonase YvrE</fullName>
    </submittedName>
</protein>
<feature type="binding site" evidence="3">
    <location>
        <position position="13"/>
    </location>
    <ligand>
        <name>a divalent metal cation</name>
        <dbReference type="ChEBI" id="CHEBI:60240"/>
    </ligand>
</feature>
<dbReference type="PRINTS" id="PR01790">
    <property type="entry name" value="SMP30FAMILY"/>
</dbReference>
<gene>
    <name evidence="5" type="ORF">GGR93_003386</name>
</gene>
<evidence type="ECO:0000256" key="3">
    <source>
        <dbReference type="PIRSR" id="PIRSR605511-2"/>
    </source>
</evidence>
<evidence type="ECO:0000256" key="2">
    <source>
        <dbReference type="PIRSR" id="PIRSR605511-1"/>
    </source>
</evidence>
<feature type="binding site" evidence="3">
    <location>
        <position position="100"/>
    </location>
    <ligand>
        <name>substrate</name>
    </ligand>
</feature>
<feature type="binding site" evidence="3">
    <location>
        <position position="145"/>
    </location>
    <ligand>
        <name>a divalent metal cation</name>
        <dbReference type="ChEBI" id="CHEBI:60240"/>
    </ligand>
</feature>
<proteinExistence type="inferred from homology"/>
<dbReference type="GO" id="GO:0004341">
    <property type="term" value="F:gluconolactonase activity"/>
    <property type="evidence" value="ECO:0007669"/>
    <property type="project" value="TreeGrafter"/>
</dbReference>
<dbReference type="InterPro" id="IPR011042">
    <property type="entry name" value="6-blade_b-propeller_TolB-like"/>
</dbReference>
<dbReference type="GO" id="GO:0019853">
    <property type="term" value="P:L-ascorbic acid biosynthetic process"/>
    <property type="evidence" value="ECO:0007669"/>
    <property type="project" value="TreeGrafter"/>
</dbReference>
<keyword evidence="6" id="KW-1185">Reference proteome</keyword>
<accession>A0A7W6Q5C1</accession>
<dbReference type="OrthoDB" id="2633250at2"/>
<feature type="domain" description="SMP-30/Gluconolactonase/LRE-like region" evidence="4">
    <location>
        <begin position="11"/>
        <end position="255"/>
    </location>
</feature>
<dbReference type="InterPro" id="IPR013658">
    <property type="entry name" value="SGL"/>
</dbReference>
<keyword evidence="3" id="KW-0862">Zinc</keyword>
<dbReference type="PANTHER" id="PTHR10907:SF47">
    <property type="entry name" value="REGUCALCIN"/>
    <property type="match status" value="1"/>
</dbReference>
<dbReference type="AlphaFoldDB" id="A0A7W6Q5C1"/>
<feature type="binding site" evidence="3">
    <location>
        <position position="98"/>
    </location>
    <ligand>
        <name>substrate</name>
    </ligand>
</feature>
<organism evidence="5 6">
    <name type="scientific">Sulfitobacter noctilucicola</name>
    <dbReference type="NCBI Taxonomy" id="1342301"/>
    <lineage>
        <taxon>Bacteria</taxon>
        <taxon>Pseudomonadati</taxon>
        <taxon>Pseudomonadota</taxon>
        <taxon>Alphaproteobacteria</taxon>
        <taxon>Rhodobacterales</taxon>
        <taxon>Roseobacteraceae</taxon>
        <taxon>Sulfitobacter</taxon>
    </lineage>
</organism>
<comment type="cofactor">
    <cofactor evidence="3">
        <name>Zn(2+)</name>
        <dbReference type="ChEBI" id="CHEBI:29105"/>
    </cofactor>
    <text evidence="3">Binds 1 divalent metal cation per subunit.</text>
</comment>
<keyword evidence="3" id="KW-0479">Metal-binding</keyword>
<dbReference type="GO" id="GO:0005509">
    <property type="term" value="F:calcium ion binding"/>
    <property type="evidence" value="ECO:0007669"/>
    <property type="project" value="TreeGrafter"/>
</dbReference>
<reference evidence="5 6" key="1">
    <citation type="submission" date="2020-08" db="EMBL/GenBank/DDBJ databases">
        <title>Genomic Encyclopedia of Type Strains, Phase IV (KMG-IV): sequencing the most valuable type-strain genomes for metagenomic binning, comparative biology and taxonomic classification.</title>
        <authorList>
            <person name="Goeker M."/>
        </authorList>
    </citation>
    <scope>NUCLEOTIDE SEQUENCE [LARGE SCALE GENOMIC DNA]</scope>
    <source>
        <strain evidence="5 6">DSM 101015</strain>
    </source>
</reference>
<dbReference type="SUPFAM" id="SSF63829">
    <property type="entry name" value="Calcium-dependent phosphotriesterase"/>
    <property type="match status" value="1"/>
</dbReference>
<comment type="similarity">
    <text evidence="1">Belongs to the SMP-30/CGR1 family.</text>
</comment>
<dbReference type="EMBL" id="JACIFU010000005">
    <property type="protein sequence ID" value="MBB4175583.1"/>
    <property type="molecule type" value="Genomic_DNA"/>
</dbReference>
<feature type="binding site" evidence="3">
    <location>
        <position position="118"/>
    </location>
    <ligand>
        <name>substrate</name>
    </ligand>
</feature>
<evidence type="ECO:0000313" key="6">
    <source>
        <dbReference type="Proteomes" id="UP000565745"/>
    </source>
</evidence>
<name>A0A7W6Q5C1_9RHOB</name>
<feature type="binding site" evidence="3">
    <location>
        <position position="196"/>
    </location>
    <ligand>
        <name>a divalent metal cation</name>
        <dbReference type="ChEBI" id="CHEBI:60240"/>
    </ligand>
</feature>
<sequence>MTPFDATVCALGEGPLWHPERGMLFWFDILGKRLYAQSPEKEGQTRLEWRFDTHFSAAGWVDRDTLLLASEAALWRFNIDSGAKVAVCALDADNPVTRSNDGRADPWGGFWIGSMGKETEPEAGAIYRYYRGELRQLKDKITVSNAISFAPDKSCGYYTDTVTGQIMRQPLSAADGWPDGDPTVFADLKGQRLNPDGAVTDAEGNLWVAMWGAACVVCFAPDGTEICRIDVPARQPTCPAFGGPLLRDLYLTSATTGLNDSDMQKRPLNGQTFVLHDVAQGVAEPRVLL</sequence>
<feature type="active site" description="Proton donor/acceptor" evidence="2">
    <location>
        <position position="196"/>
    </location>
</feature>
<comment type="caution">
    <text evidence="5">The sequence shown here is derived from an EMBL/GenBank/DDBJ whole genome shotgun (WGS) entry which is preliminary data.</text>
</comment>
<evidence type="ECO:0000256" key="1">
    <source>
        <dbReference type="ARBA" id="ARBA00008853"/>
    </source>
</evidence>
<dbReference type="InterPro" id="IPR005511">
    <property type="entry name" value="SMP-30"/>
</dbReference>